<organism evidence="4 5">
    <name type="scientific">Pseudodonghicola xiamenensis</name>
    <dbReference type="NCBI Taxonomy" id="337702"/>
    <lineage>
        <taxon>Bacteria</taxon>
        <taxon>Pseudomonadati</taxon>
        <taxon>Pseudomonadota</taxon>
        <taxon>Alphaproteobacteria</taxon>
        <taxon>Rhodobacterales</taxon>
        <taxon>Paracoccaceae</taxon>
        <taxon>Pseudodonghicola</taxon>
    </lineage>
</organism>
<name>A0A8J3H800_9RHOB</name>
<evidence type="ECO:0000259" key="3">
    <source>
        <dbReference type="Pfam" id="PF15420"/>
    </source>
</evidence>
<dbReference type="EMBL" id="BNAP01000021">
    <property type="protein sequence ID" value="GHG98497.1"/>
    <property type="molecule type" value="Genomic_DNA"/>
</dbReference>
<dbReference type="InterPro" id="IPR012037">
    <property type="entry name" value="Alpha/beta-hydrolase_fam"/>
</dbReference>
<dbReference type="PIRSF" id="PIRSF007542">
    <property type="entry name" value="UCP007542"/>
    <property type="match status" value="1"/>
</dbReference>
<reference evidence="4" key="1">
    <citation type="journal article" date="2014" name="Int. J. Syst. Evol. Microbiol.">
        <title>Complete genome sequence of Corynebacterium casei LMG S-19264T (=DSM 44701T), isolated from a smear-ripened cheese.</title>
        <authorList>
            <consortium name="US DOE Joint Genome Institute (JGI-PGF)"/>
            <person name="Walter F."/>
            <person name="Albersmeier A."/>
            <person name="Kalinowski J."/>
            <person name="Ruckert C."/>
        </authorList>
    </citation>
    <scope>NUCLEOTIDE SEQUENCE</scope>
    <source>
        <strain evidence="4">CGMCC 1.7081</strain>
    </source>
</reference>
<sequence>MWLSARAPRPRQESKIILIKHDQTPTLAGPARFLSGLGLCLAALFLMASLTPSLAPRPPVLQGVASGIIAAIGYEIGLAIGGLWRLLELPQPRGPRLIRLRFGALALTVPVLLVAFRESTAWRNATRQVAGLAPLDQGNTLTIAAVALSVACLLWALFRLFWALTRRIETPLRRVVPYRIAQATSLILGLAIFYLAIEGTAIRYAFRAADSTMEAADRFIDPDLPRPETPQKTGSPASLISWDQLGDTGRSYIATAPSAEEIAALKGAPALAPIRVYVGRTAARSAQARAELALRELIRVGGFDRSVLVVVSPTGTGWMDPDAFDTLDFLMGGDVATVAVQYSYLSSSLALAAHPELGVEQAQALFDVVHDYWSGLPRDKRPHLYAFGLSLGAYNSQMTLPLLDMLGDPIQGALWVGSPFLSPMWRYVQDQRWPDSPPWHPRFGNGSLVRTMTQFDGPAPQATPWGPIRLIFLQYASDPIPLFSLGTALRRPDWLRYDRPADVSPQIKWVPVVSMLQTALDMLIALQVERFGHYYVAEDYLPAWRDLLDPQGWTAETTDRLLTALKARRAARD</sequence>
<feature type="transmembrane region" description="Helical" evidence="1">
    <location>
        <begin position="63"/>
        <end position="86"/>
    </location>
</feature>
<reference evidence="4" key="2">
    <citation type="submission" date="2020-09" db="EMBL/GenBank/DDBJ databases">
        <authorList>
            <person name="Sun Q."/>
            <person name="Zhou Y."/>
        </authorList>
    </citation>
    <scope>NUCLEOTIDE SEQUENCE</scope>
    <source>
        <strain evidence="4">CGMCC 1.7081</strain>
    </source>
</reference>
<evidence type="ECO:0000313" key="4">
    <source>
        <dbReference type="EMBL" id="GHG98497.1"/>
    </source>
</evidence>
<keyword evidence="1" id="KW-1133">Transmembrane helix</keyword>
<keyword evidence="1" id="KW-0472">Membrane</keyword>
<feature type="domain" description="Alpha/beta-hydrolase catalytic" evidence="2">
    <location>
        <begin position="274"/>
        <end position="561"/>
    </location>
</feature>
<keyword evidence="1" id="KW-0812">Transmembrane</keyword>
<gene>
    <name evidence="4" type="ORF">GCM10010961_33880</name>
</gene>
<dbReference type="Proteomes" id="UP000611500">
    <property type="component" value="Unassembled WGS sequence"/>
</dbReference>
<feature type="domain" description="Alpha/beta-hydrolase N-terminal" evidence="3">
    <location>
        <begin position="50"/>
        <end position="257"/>
    </location>
</feature>
<comment type="caution">
    <text evidence="4">The sequence shown here is derived from an EMBL/GenBank/DDBJ whole genome shotgun (WGS) entry which is preliminary data.</text>
</comment>
<protein>
    <submittedName>
        <fullName evidence="4">Membrane protein</fullName>
    </submittedName>
</protein>
<feature type="transmembrane region" description="Helical" evidence="1">
    <location>
        <begin position="33"/>
        <end position="51"/>
    </location>
</feature>
<evidence type="ECO:0000259" key="2">
    <source>
        <dbReference type="Pfam" id="PF10081"/>
    </source>
</evidence>
<keyword evidence="5" id="KW-1185">Reference proteome</keyword>
<proteinExistence type="predicted"/>
<evidence type="ECO:0000313" key="5">
    <source>
        <dbReference type="Proteomes" id="UP000611500"/>
    </source>
</evidence>
<feature type="transmembrane region" description="Helical" evidence="1">
    <location>
        <begin position="141"/>
        <end position="164"/>
    </location>
</feature>
<feature type="transmembrane region" description="Helical" evidence="1">
    <location>
        <begin position="98"/>
        <end position="116"/>
    </location>
</feature>
<accession>A0A8J3H800</accession>
<dbReference type="InterPro" id="IPR027788">
    <property type="entry name" value="Alpha/beta-hydrolase_N_dom"/>
</dbReference>
<evidence type="ECO:0000256" key="1">
    <source>
        <dbReference type="SAM" id="Phobius"/>
    </source>
</evidence>
<dbReference type="InterPro" id="IPR027787">
    <property type="entry name" value="Alpha/beta-hydrolase_catalytic"/>
</dbReference>
<feature type="transmembrane region" description="Helical" evidence="1">
    <location>
        <begin position="176"/>
        <end position="197"/>
    </location>
</feature>
<dbReference type="AlphaFoldDB" id="A0A8J3H800"/>
<dbReference type="Pfam" id="PF15420">
    <property type="entry name" value="Abhydrolase_9_N"/>
    <property type="match status" value="1"/>
</dbReference>
<dbReference type="Pfam" id="PF10081">
    <property type="entry name" value="Abhydrolase_9"/>
    <property type="match status" value="1"/>
</dbReference>